<evidence type="ECO:0000313" key="3">
    <source>
        <dbReference type="Proteomes" id="UP000738431"/>
    </source>
</evidence>
<protein>
    <submittedName>
        <fullName evidence="2">Uncharacterized protein</fullName>
    </submittedName>
</protein>
<gene>
    <name evidence="2" type="ORF">K1X11_010820</name>
</gene>
<accession>A0ABZ1CEC2</accession>
<keyword evidence="1" id="KW-0472">Membrane</keyword>
<keyword evidence="1" id="KW-1133">Transmembrane helix</keyword>
<proteinExistence type="predicted"/>
<reference evidence="2 3" key="1">
    <citation type="submission" date="2023-12" db="EMBL/GenBank/DDBJ databases">
        <title>Description of an unclassified Opitutus bacterium of Verrucomicrobiota.</title>
        <authorList>
            <person name="Zhang D.-F."/>
        </authorList>
    </citation>
    <scope>NUCLEOTIDE SEQUENCE [LARGE SCALE GENOMIC DNA]</scope>
    <source>
        <strain evidence="2 3">WL0086</strain>
    </source>
</reference>
<sequence length="116" mass="12038">MIPSRSIPPSPLRLLARLNQVLGTSVVLVVVAKVMALIITGPATHHPLVKSIIIQPHLASTTQLNPSAARGLPLFAGANPLMLIIALLLGSALIQVVVAGVSKLCHHSRAESAPTV</sequence>
<feature type="transmembrane region" description="Helical" evidence="1">
    <location>
        <begin position="21"/>
        <end position="41"/>
    </location>
</feature>
<organism evidence="2 3">
    <name type="scientific">Actomonas aquatica</name>
    <dbReference type="NCBI Taxonomy" id="2866162"/>
    <lineage>
        <taxon>Bacteria</taxon>
        <taxon>Pseudomonadati</taxon>
        <taxon>Verrucomicrobiota</taxon>
        <taxon>Opitutia</taxon>
        <taxon>Opitutales</taxon>
        <taxon>Opitutaceae</taxon>
        <taxon>Actomonas</taxon>
    </lineage>
</organism>
<keyword evidence="1" id="KW-0812">Transmembrane</keyword>
<feature type="transmembrane region" description="Helical" evidence="1">
    <location>
        <begin position="81"/>
        <end position="101"/>
    </location>
</feature>
<evidence type="ECO:0000313" key="2">
    <source>
        <dbReference type="EMBL" id="WRQ89899.1"/>
    </source>
</evidence>
<name>A0ABZ1CEC2_9BACT</name>
<keyword evidence="3" id="KW-1185">Reference proteome</keyword>
<dbReference type="EMBL" id="CP139781">
    <property type="protein sequence ID" value="WRQ89899.1"/>
    <property type="molecule type" value="Genomic_DNA"/>
</dbReference>
<dbReference type="RefSeq" id="WP_221032356.1">
    <property type="nucleotide sequence ID" value="NZ_CP139781.1"/>
</dbReference>
<dbReference type="Proteomes" id="UP000738431">
    <property type="component" value="Chromosome"/>
</dbReference>
<evidence type="ECO:0000256" key="1">
    <source>
        <dbReference type="SAM" id="Phobius"/>
    </source>
</evidence>